<evidence type="ECO:0000256" key="2">
    <source>
        <dbReference type="ARBA" id="ARBA00004496"/>
    </source>
</evidence>
<evidence type="ECO:0000256" key="5">
    <source>
        <dbReference type="ARBA" id="ARBA00022737"/>
    </source>
</evidence>
<dbReference type="GO" id="GO:0008270">
    <property type="term" value="F:zinc ion binding"/>
    <property type="evidence" value="ECO:0007669"/>
    <property type="project" value="UniProtKB-KW"/>
</dbReference>
<dbReference type="PANTHER" id="PTHR24388:SF54">
    <property type="entry name" value="PROTEIN ESCARGOT"/>
    <property type="match status" value="1"/>
</dbReference>
<dbReference type="FunFam" id="3.30.160.60:FF:000239">
    <property type="entry name" value="C2H2 type zinc finger protein"/>
    <property type="match status" value="1"/>
</dbReference>
<dbReference type="Pfam" id="PF00096">
    <property type="entry name" value="zf-C2H2"/>
    <property type="match status" value="2"/>
</dbReference>
<evidence type="ECO:0000256" key="4">
    <source>
        <dbReference type="ARBA" id="ARBA00022723"/>
    </source>
</evidence>
<dbReference type="SUPFAM" id="SSF57667">
    <property type="entry name" value="beta-beta-alpha zinc fingers"/>
    <property type="match status" value="1"/>
</dbReference>
<feature type="region of interest" description="Disordered" evidence="12">
    <location>
        <begin position="213"/>
        <end position="258"/>
    </location>
</feature>
<keyword evidence="4" id="KW-0479">Metal-binding</keyword>
<accession>A0A6H0XQQ5</accession>
<dbReference type="EMBL" id="CP051140">
    <property type="protein sequence ID" value="QIW96964.1"/>
    <property type="molecule type" value="Genomic_DNA"/>
</dbReference>
<feature type="region of interest" description="Disordered" evidence="12">
    <location>
        <begin position="333"/>
        <end position="461"/>
    </location>
</feature>
<feature type="compositionally biased region" description="Polar residues" evidence="12">
    <location>
        <begin position="224"/>
        <end position="236"/>
    </location>
</feature>
<dbReference type="GO" id="GO:0045944">
    <property type="term" value="P:positive regulation of transcription by RNA polymerase II"/>
    <property type="evidence" value="ECO:0007669"/>
    <property type="project" value="UniProtKB-ARBA"/>
</dbReference>
<keyword evidence="10" id="KW-0539">Nucleus</keyword>
<keyword evidence="15" id="KW-1185">Reference proteome</keyword>
<evidence type="ECO:0000256" key="10">
    <source>
        <dbReference type="ARBA" id="ARBA00023242"/>
    </source>
</evidence>
<evidence type="ECO:0000259" key="13">
    <source>
        <dbReference type="PROSITE" id="PS50157"/>
    </source>
</evidence>
<feature type="region of interest" description="Disordered" evidence="12">
    <location>
        <begin position="661"/>
        <end position="682"/>
    </location>
</feature>
<keyword evidence="9" id="KW-0804">Transcription</keyword>
<dbReference type="InterPro" id="IPR036236">
    <property type="entry name" value="Znf_C2H2_sf"/>
</dbReference>
<dbReference type="SMART" id="SM00355">
    <property type="entry name" value="ZnF_C2H2"/>
    <property type="match status" value="2"/>
</dbReference>
<evidence type="ECO:0000256" key="9">
    <source>
        <dbReference type="ARBA" id="ARBA00023163"/>
    </source>
</evidence>
<evidence type="ECO:0000256" key="6">
    <source>
        <dbReference type="ARBA" id="ARBA00022771"/>
    </source>
</evidence>
<evidence type="ECO:0000313" key="15">
    <source>
        <dbReference type="Proteomes" id="UP000503462"/>
    </source>
</evidence>
<feature type="compositionally biased region" description="Polar residues" evidence="12">
    <location>
        <begin position="391"/>
        <end position="411"/>
    </location>
</feature>
<feature type="compositionally biased region" description="Polar residues" evidence="12">
    <location>
        <begin position="420"/>
        <end position="433"/>
    </location>
</feature>
<feature type="domain" description="C2H2-type" evidence="13">
    <location>
        <begin position="464"/>
        <end position="491"/>
    </location>
</feature>
<dbReference type="GO" id="GO:0000981">
    <property type="term" value="F:DNA-binding transcription factor activity, RNA polymerase II-specific"/>
    <property type="evidence" value="ECO:0007669"/>
    <property type="project" value="TreeGrafter"/>
</dbReference>
<dbReference type="GO" id="GO:0005634">
    <property type="term" value="C:nucleus"/>
    <property type="evidence" value="ECO:0007669"/>
    <property type="project" value="UniProtKB-SubCell"/>
</dbReference>
<comment type="subcellular location">
    <subcellularLocation>
        <location evidence="2">Cytoplasm</location>
    </subcellularLocation>
    <subcellularLocation>
        <location evidence="1">Nucleus</location>
    </subcellularLocation>
</comment>
<feature type="compositionally biased region" description="Polar residues" evidence="12">
    <location>
        <begin position="168"/>
        <end position="200"/>
    </location>
</feature>
<dbReference type="GO" id="GO:0071277">
    <property type="term" value="P:cellular response to calcium ion"/>
    <property type="evidence" value="ECO:0007669"/>
    <property type="project" value="UniProtKB-ARBA"/>
</dbReference>
<evidence type="ECO:0000313" key="14">
    <source>
        <dbReference type="EMBL" id="QIW96964.1"/>
    </source>
</evidence>
<evidence type="ECO:0000256" key="1">
    <source>
        <dbReference type="ARBA" id="ARBA00004123"/>
    </source>
</evidence>
<keyword evidence="7" id="KW-0862">Zinc</keyword>
<dbReference type="AlphaFoldDB" id="A0A6H0XQQ5"/>
<keyword evidence="8" id="KW-0805">Transcription regulation</keyword>
<dbReference type="PROSITE" id="PS50157">
    <property type="entry name" value="ZINC_FINGER_C2H2_2"/>
    <property type="match status" value="2"/>
</dbReference>
<dbReference type="PROSITE" id="PS00028">
    <property type="entry name" value="ZINC_FINGER_C2H2_1"/>
    <property type="match status" value="2"/>
</dbReference>
<sequence>MEGSSRDRSPLRHPAAANIGFMPSFVPTDDTTALHSNLAQDSTNTYSDPSFATTIDQNQYFGESSFDVYSQPVQQPAGLGLDDIASLTYNAAIPDHLSPHSLSNHTSPAPEGFPNLEYTDTLDSTLVNELDLLQQPGLNYTNNPLDSMSATMNTHNPTPPHLLPQMGRKSSSPSPRATPSQSPFLQRQRNTSESLDPSSAQYLSQNVDWAHVQGHRGHRRMHSDNLSDISSHSAQASPYLPTMDSFDQNHASPMLNPQDPAFSDGLGIGQFTIGDNRSYSPAVSPHISPRLGAQQQPLPQFTSADGFGLNAPLGGTYAQPNGLDAFAQEAFPSLSRGASPGETGMEHMSPPEFKIDLAPPIKPFETSRPSLGDDTLGLPSPRGNRARAKSDSSARPMTPSFQAVSNPSSREPSPARGRNGSLSGRYRSTSATSDQREYILDLADPQRSPSTGDNKRQQKHPATFQCHLCPKRFTRAYNLRSHLRTHTDERPFVCTVCDKAFARQHDRKRHESLHSGEKKFVCRGQLKNGGSWGCSRRFARADALGRHFRSEAGRVCIKPLLEEEAVERRQALWQEQQAQVAAGYPVVEPQLPFFPAAILQQYPALAGFDWNQPQTNIPEEEYAGRSSFDASSGGEMYDEVSENEMGIGSMSVNGGYGLQPQHQMNSYSGHQMGDFTNGFEGR</sequence>
<proteinExistence type="predicted"/>
<dbReference type="PANTHER" id="PTHR24388">
    <property type="entry name" value="ZINC FINGER PROTEIN"/>
    <property type="match status" value="1"/>
</dbReference>
<feature type="compositionally biased region" description="Polar residues" evidence="12">
    <location>
        <begin position="137"/>
        <end position="156"/>
    </location>
</feature>
<evidence type="ECO:0000256" key="3">
    <source>
        <dbReference type="ARBA" id="ARBA00022490"/>
    </source>
</evidence>
<dbReference type="FunFam" id="3.30.160.60:FF:000146">
    <property type="entry name" value="C2H2 type zinc finger protein"/>
    <property type="match status" value="1"/>
</dbReference>
<dbReference type="InterPro" id="IPR013087">
    <property type="entry name" value="Znf_C2H2_type"/>
</dbReference>
<reference evidence="14 15" key="1">
    <citation type="journal article" date="2016" name="Sci. Rep.">
        <title>Peltaster fructicola genome reveals evolution from an invasive phytopathogen to an ectophytic parasite.</title>
        <authorList>
            <person name="Xu C."/>
            <person name="Chen H."/>
            <person name="Gleason M.L."/>
            <person name="Xu J.R."/>
            <person name="Liu H."/>
            <person name="Zhang R."/>
            <person name="Sun G."/>
        </authorList>
    </citation>
    <scope>NUCLEOTIDE SEQUENCE [LARGE SCALE GENOMIC DNA]</scope>
    <source>
        <strain evidence="14 15">LNHT1506</strain>
    </source>
</reference>
<dbReference type="GO" id="GO:0005737">
    <property type="term" value="C:cytoplasm"/>
    <property type="evidence" value="ECO:0007669"/>
    <property type="project" value="UniProtKB-SubCell"/>
</dbReference>
<dbReference type="OrthoDB" id="8117402at2759"/>
<feature type="region of interest" description="Disordered" evidence="12">
    <location>
        <begin position="137"/>
        <end position="200"/>
    </location>
</feature>
<dbReference type="InterPro" id="IPR050527">
    <property type="entry name" value="Snail/Krueppel_Znf"/>
</dbReference>
<evidence type="ECO:0000256" key="11">
    <source>
        <dbReference type="PROSITE-ProRule" id="PRU00042"/>
    </source>
</evidence>
<dbReference type="GO" id="GO:0000978">
    <property type="term" value="F:RNA polymerase II cis-regulatory region sequence-specific DNA binding"/>
    <property type="evidence" value="ECO:0007669"/>
    <property type="project" value="TreeGrafter"/>
</dbReference>
<evidence type="ECO:0000256" key="7">
    <source>
        <dbReference type="ARBA" id="ARBA00022833"/>
    </source>
</evidence>
<name>A0A6H0XQQ5_9PEZI</name>
<feature type="domain" description="C2H2-type" evidence="13">
    <location>
        <begin position="492"/>
        <end position="519"/>
    </location>
</feature>
<evidence type="ECO:0000256" key="8">
    <source>
        <dbReference type="ARBA" id="ARBA00023015"/>
    </source>
</evidence>
<dbReference type="FunFam" id="3.30.160.60:FF:000181">
    <property type="entry name" value="C2H2 type zinc finger protein"/>
    <property type="match status" value="1"/>
</dbReference>
<keyword evidence="3" id="KW-0963">Cytoplasm</keyword>
<protein>
    <recommendedName>
        <fullName evidence="13">C2H2-type domain-containing protein</fullName>
    </recommendedName>
</protein>
<dbReference type="Proteomes" id="UP000503462">
    <property type="component" value="Chromosome 2"/>
</dbReference>
<gene>
    <name evidence="14" type="ORF">AMS68_002482</name>
</gene>
<evidence type="ECO:0000256" key="12">
    <source>
        <dbReference type="SAM" id="MobiDB-lite"/>
    </source>
</evidence>
<keyword evidence="5" id="KW-0677">Repeat</keyword>
<dbReference type="Gene3D" id="3.30.160.60">
    <property type="entry name" value="Classic Zinc Finger"/>
    <property type="match status" value="3"/>
</dbReference>
<keyword evidence="6 11" id="KW-0863">Zinc-finger</keyword>
<organism evidence="14 15">
    <name type="scientific">Peltaster fructicola</name>
    <dbReference type="NCBI Taxonomy" id="286661"/>
    <lineage>
        <taxon>Eukaryota</taxon>
        <taxon>Fungi</taxon>
        <taxon>Dikarya</taxon>
        <taxon>Ascomycota</taxon>
        <taxon>Pezizomycotina</taxon>
        <taxon>Dothideomycetes</taxon>
        <taxon>Dothideomycetes incertae sedis</taxon>
        <taxon>Peltaster</taxon>
    </lineage>
</organism>